<feature type="compositionally biased region" description="Acidic residues" evidence="1">
    <location>
        <begin position="104"/>
        <end position="113"/>
    </location>
</feature>
<evidence type="ECO:0000313" key="3">
    <source>
        <dbReference type="EMBL" id="KAH6695816.1"/>
    </source>
</evidence>
<dbReference type="Proteomes" id="UP000770015">
    <property type="component" value="Unassembled WGS sequence"/>
</dbReference>
<protein>
    <recommendedName>
        <fullName evidence="2">Myb-like DNA-binding domain-containing protein</fullName>
    </recommendedName>
</protein>
<keyword evidence="4" id="KW-1185">Reference proteome</keyword>
<sequence length="143" mass="15480">MTSPATAPSQGDLMLFYSILRNCKSKPDVDWAAVAADRGFKSADVAKTRYGQVRRKYEAGPAGGSVSSPATKATPSKGNKVKKNTGRVGAKAKTPKKSQQMDFQDGDDEDFDFETPSKIKDEEIPIKEEVDNKVQGGFKSLFG</sequence>
<feature type="domain" description="Myb-like DNA-binding" evidence="2">
    <location>
        <begin position="10"/>
        <end position="58"/>
    </location>
</feature>
<proteinExistence type="predicted"/>
<evidence type="ECO:0000256" key="1">
    <source>
        <dbReference type="SAM" id="MobiDB-lite"/>
    </source>
</evidence>
<gene>
    <name evidence="3" type="ORF">F5X68DRAFT_187215</name>
</gene>
<reference evidence="3" key="1">
    <citation type="journal article" date="2021" name="Nat. Commun.">
        <title>Genetic determinants of endophytism in the Arabidopsis root mycobiome.</title>
        <authorList>
            <person name="Mesny F."/>
            <person name="Miyauchi S."/>
            <person name="Thiergart T."/>
            <person name="Pickel B."/>
            <person name="Atanasova L."/>
            <person name="Karlsson M."/>
            <person name="Huettel B."/>
            <person name="Barry K.W."/>
            <person name="Haridas S."/>
            <person name="Chen C."/>
            <person name="Bauer D."/>
            <person name="Andreopoulos W."/>
            <person name="Pangilinan J."/>
            <person name="LaButti K."/>
            <person name="Riley R."/>
            <person name="Lipzen A."/>
            <person name="Clum A."/>
            <person name="Drula E."/>
            <person name="Henrissat B."/>
            <person name="Kohler A."/>
            <person name="Grigoriev I.V."/>
            <person name="Martin F.M."/>
            <person name="Hacquard S."/>
        </authorList>
    </citation>
    <scope>NUCLEOTIDE SEQUENCE</scope>
    <source>
        <strain evidence="3">MPI-SDFR-AT-0117</strain>
    </source>
</reference>
<comment type="caution">
    <text evidence="3">The sequence shown here is derived from an EMBL/GenBank/DDBJ whole genome shotgun (WGS) entry which is preliminary data.</text>
</comment>
<dbReference type="AlphaFoldDB" id="A0A9P8VLQ9"/>
<dbReference type="InterPro" id="IPR054505">
    <property type="entry name" value="Myb_DNA-bind_8"/>
</dbReference>
<evidence type="ECO:0000259" key="2">
    <source>
        <dbReference type="Pfam" id="PF22980"/>
    </source>
</evidence>
<dbReference type="Pfam" id="PF22980">
    <property type="entry name" value="Myb_DNA-bind_8"/>
    <property type="match status" value="1"/>
</dbReference>
<feature type="compositionally biased region" description="Polar residues" evidence="1">
    <location>
        <begin position="65"/>
        <end position="77"/>
    </location>
</feature>
<accession>A0A9P8VLQ9</accession>
<evidence type="ECO:0000313" key="4">
    <source>
        <dbReference type="Proteomes" id="UP000770015"/>
    </source>
</evidence>
<dbReference type="OrthoDB" id="5403747at2759"/>
<feature type="region of interest" description="Disordered" evidence="1">
    <location>
        <begin position="58"/>
        <end position="143"/>
    </location>
</feature>
<organism evidence="3 4">
    <name type="scientific">Plectosphaerella plurivora</name>
    <dbReference type="NCBI Taxonomy" id="936078"/>
    <lineage>
        <taxon>Eukaryota</taxon>
        <taxon>Fungi</taxon>
        <taxon>Dikarya</taxon>
        <taxon>Ascomycota</taxon>
        <taxon>Pezizomycotina</taxon>
        <taxon>Sordariomycetes</taxon>
        <taxon>Hypocreomycetidae</taxon>
        <taxon>Glomerellales</taxon>
        <taxon>Plectosphaerellaceae</taxon>
        <taxon>Plectosphaerella</taxon>
    </lineage>
</organism>
<name>A0A9P8VLQ9_9PEZI</name>
<dbReference type="EMBL" id="JAGSXJ010000002">
    <property type="protein sequence ID" value="KAH6695816.1"/>
    <property type="molecule type" value="Genomic_DNA"/>
</dbReference>
<feature type="compositionally biased region" description="Basic and acidic residues" evidence="1">
    <location>
        <begin position="115"/>
        <end position="132"/>
    </location>
</feature>